<evidence type="ECO:0000313" key="1">
    <source>
        <dbReference type="EMBL" id="SUM33478.1"/>
    </source>
</evidence>
<evidence type="ECO:0000313" key="2">
    <source>
        <dbReference type="Proteomes" id="UP000255277"/>
    </source>
</evidence>
<dbReference type="AlphaFoldDB" id="A0A380FH46"/>
<proteinExistence type="predicted"/>
<dbReference type="EMBL" id="UHDK01000001">
    <property type="protein sequence ID" value="SUM33478.1"/>
    <property type="molecule type" value="Genomic_DNA"/>
</dbReference>
<sequence length="41" mass="4632">MVKTRYQHTEQGTNPVELGEKVTDVLNAQGAYEIIKTLNEI</sequence>
<keyword evidence="1" id="KW-0808">Transferase</keyword>
<protein>
    <submittedName>
        <fullName evidence="1">Porphobilinogen deaminase</fullName>
        <ecNumber evidence="1">2.5.1.61</ecNumber>
    </submittedName>
</protein>
<organism evidence="1 2">
    <name type="scientific">Staphylococcus gallinarum</name>
    <dbReference type="NCBI Taxonomy" id="1293"/>
    <lineage>
        <taxon>Bacteria</taxon>
        <taxon>Bacillati</taxon>
        <taxon>Bacillota</taxon>
        <taxon>Bacilli</taxon>
        <taxon>Bacillales</taxon>
        <taxon>Staphylococcaceae</taxon>
        <taxon>Staphylococcus</taxon>
    </lineage>
</organism>
<dbReference type="GO" id="GO:0004418">
    <property type="term" value="F:hydroxymethylbilane synthase activity"/>
    <property type="evidence" value="ECO:0007669"/>
    <property type="project" value="UniProtKB-EC"/>
</dbReference>
<gene>
    <name evidence="1" type="primary">hemC_1</name>
    <name evidence="1" type="ORF">NCTC12195_02940</name>
</gene>
<reference evidence="1 2" key="1">
    <citation type="submission" date="2018-06" db="EMBL/GenBank/DDBJ databases">
        <authorList>
            <consortium name="Pathogen Informatics"/>
            <person name="Doyle S."/>
        </authorList>
    </citation>
    <scope>NUCLEOTIDE SEQUENCE [LARGE SCALE GENOMIC DNA]</scope>
    <source>
        <strain evidence="1 2">NCTC12195</strain>
    </source>
</reference>
<dbReference type="Proteomes" id="UP000255277">
    <property type="component" value="Unassembled WGS sequence"/>
</dbReference>
<name>A0A380FH46_STAGA</name>
<accession>A0A380FH46</accession>
<dbReference type="EC" id="2.5.1.61" evidence="1"/>